<gene>
    <name evidence="2" type="ORF">AB2L28_08060</name>
</gene>
<dbReference type="InterPro" id="IPR051916">
    <property type="entry name" value="GPI-anchor_lipid_remodeler"/>
</dbReference>
<feature type="domain" description="Endonuclease/exonuclease/phosphatase" evidence="1">
    <location>
        <begin position="7"/>
        <end position="250"/>
    </location>
</feature>
<keyword evidence="2" id="KW-0540">Nuclease</keyword>
<keyword evidence="2" id="KW-0378">Hydrolase</keyword>
<proteinExistence type="predicted"/>
<dbReference type="SUPFAM" id="SSF56219">
    <property type="entry name" value="DNase I-like"/>
    <property type="match status" value="1"/>
</dbReference>
<protein>
    <submittedName>
        <fullName evidence="2">Endonuclease/exonuclease/phosphatase family protein</fullName>
    </submittedName>
</protein>
<dbReference type="PANTHER" id="PTHR14859">
    <property type="entry name" value="CALCOFLUOR WHITE HYPERSENSITIVE PROTEIN PRECURSOR"/>
    <property type="match status" value="1"/>
</dbReference>
<organism evidence="2 3">
    <name type="scientific">Kineococcus mangrovi</name>
    <dbReference type="NCBI Taxonomy" id="1660183"/>
    <lineage>
        <taxon>Bacteria</taxon>
        <taxon>Bacillati</taxon>
        <taxon>Actinomycetota</taxon>
        <taxon>Actinomycetes</taxon>
        <taxon>Kineosporiales</taxon>
        <taxon>Kineosporiaceae</taxon>
        <taxon>Kineococcus</taxon>
    </lineage>
</organism>
<evidence type="ECO:0000259" key="1">
    <source>
        <dbReference type="Pfam" id="PF03372"/>
    </source>
</evidence>
<dbReference type="PANTHER" id="PTHR14859:SF15">
    <property type="entry name" value="ENDONUCLEASE_EXONUCLEASE_PHOSPHATASE DOMAIN-CONTAINING PROTEIN"/>
    <property type="match status" value="1"/>
</dbReference>
<evidence type="ECO:0000313" key="3">
    <source>
        <dbReference type="Proteomes" id="UP001566476"/>
    </source>
</evidence>
<reference evidence="2 3" key="1">
    <citation type="submission" date="2024-07" db="EMBL/GenBank/DDBJ databases">
        <authorList>
            <person name="Thanompreechachai J."/>
            <person name="Duangmal K."/>
        </authorList>
    </citation>
    <scope>NUCLEOTIDE SEQUENCE [LARGE SCALE GENOMIC DNA]</scope>
    <source>
        <strain evidence="2 3">TBRC 1896</strain>
    </source>
</reference>
<accession>A0ABV4I4Q5</accession>
<dbReference type="Gene3D" id="3.60.10.10">
    <property type="entry name" value="Endonuclease/exonuclease/phosphatase"/>
    <property type="match status" value="1"/>
</dbReference>
<name>A0ABV4I4Q5_9ACTN</name>
<dbReference type="RefSeq" id="WP_370718232.1">
    <property type="nucleotide sequence ID" value="NZ_JBGGTQ010000003.1"/>
</dbReference>
<dbReference type="GO" id="GO:0004519">
    <property type="term" value="F:endonuclease activity"/>
    <property type="evidence" value="ECO:0007669"/>
    <property type="project" value="UniProtKB-KW"/>
</dbReference>
<sequence length="275" mass="29286">MRVRLASVNAASGRDLRTGRIDTDALVRAVARLDADVVAVQEVDHLLPRSGGVDQTALLAAGLGAHGWFAATVHGTPGAPQGVRDAHRTVPDEPSYGIALLVRGGHDTALGFRELRMPAGRGRLPVLDPASGPRLVPDEQRAVVAAVVDTPAGPLSVLGTHLSFTPWHAGRQLRSVRDFARTLPRPLVLLGDLNLPPGIVRRVLPWRPLVTGPTFPAPSPKVQLDHALADGLDERVRVEARIEQVGGSDHRAVVVDLHTCNLPAPGRRERARVGT</sequence>
<comment type="caution">
    <text evidence="2">The sequence shown here is derived from an EMBL/GenBank/DDBJ whole genome shotgun (WGS) entry which is preliminary data.</text>
</comment>
<dbReference type="InterPro" id="IPR036691">
    <property type="entry name" value="Endo/exonu/phosph_ase_sf"/>
</dbReference>
<dbReference type="EMBL" id="JBGGTQ010000003">
    <property type="protein sequence ID" value="MEZ0492192.1"/>
    <property type="molecule type" value="Genomic_DNA"/>
</dbReference>
<dbReference type="Pfam" id="PF03372">
    <property type="entry name" value="Exo_endo_phos"/>
    <property type="match status" value="1"/>
</dbReference>
<keyword evidence="3" id="KW-1185">Reference proteome</keyword>
<dbReference type="InterPro" id="IPR005135">
    <property type="entry name" value="Endo/exonuclease/phosphatase"/>
</dbReference>
<dbReference type="Proteomes" id="UP001566476">
    <property type="component" value="Unassembled WGS sequence"/>
</dbReference>
<keyword evidence="2" id="KW-0255">Endonuclease</keyword>
<evidence type="ECO:0000313" key="2">
    <source>
        <dbReference type="EMBL" id="MEZ0492192.1"/>
    </source>
</evidence>